<feature type="transmembrane region" description="Helical" evidence="2">
    <location>
        <begin position="29"/>
        <end position="47"/>
    </location>
</feature>
<keyword evidence="2" id="KW-0472">Membrane</keyword>
<dbReference type="OrthoDB" id="519313at2759"/>
<evidence type="ECO:0000256" key="2">
    <source>
        <dbReference type="SAM" id="Phobius"/>
    </source>
</evidence>
<keyword evidence="2" id="KW-0812">Transmembrane</keyword>
<feature type="transmembrane region" description="Helical" evidence="2">
    <location>
        <begin position="85"/>
        <end position="105"/>
    </location>
</feature>
<keyword evidence="2" id="KW-1133">Transmembrane helix</keyword>
<evidence type="ECO:0000313" key="3">
    <source>
        <dbReference type="EMBL" id="PSC75092.1"/>
    </source>
</evidence>
<dbReference type="AlphaFoldDB" id="A0A2P6VLW5"/>
<accession>A0A2P6VLW5</accession>
<dbReference type="EMBL" id="LHPF02000003">
    <property type="protein sequence ID" value="PSC75092.1"/>
    <property type="molecule type" value="Genomic_DNA"/>
</dbReference>
<keyword evidence="4" id="KW-1185">Reference proteome</keyword>
<dbReference type="Proteomes" id="UP000239649">
    <property type="component" value="Unassembled WGS sequence"/>
</dbReference>
<organism evidence="3 4">
    <name type="scientific">Micractinium conductrix</name>
    <dbReference type="NCBI Taxonomy" id="554055"/>
    <lineage>
        <taxon>Eukaryota</taxon>
        <taxon>Viridiplantae</taxon>
        <taxon>Chlorophyta</taxon>
        <taxon>core chlorophytes</taxon>
        <taxon>Trebouxiophyceae</taxon>
        <taxon>Chlorellales</taxon>
        <taxon>Chlorellaceae</taxon>
        <taxon>Chlorella clade</taxon>
        <taxon>Micractinium</taxon>
    </lineage>
</organism>
<evidence type="ECO:0000313" key="4">
    <source>
        <dbReference type="Proteomes" id="UP000239649"/>
    </source>
</evidence>
<evidence type="ECO:0000256" key="1">
    <source>
        <dbReference type="SAM" id="MobiDB-lite"/>
    </source>
</evidence>
<feature type="compositionally biased region" description="Low complexity" evidence="1">
    <location>
        <begin position="283"/>
        <end position="298"/>
    </location>
</feature>
<feature type="region of interest" description="Disordered" evidence="1">
    <location>
        <begin position="283"/>
        <end position="312"/>
    </location>
</feature>
<name>A0A2P6VLW5_9CHLO</name>
<gene>
    <name evidence="3" type="ORF">C2E20_2069</name>
</gene>
<reference evidence="3 4" key="1">
    <citation type="journal article" date="2018" name="Plant J.">
        <title>Genome sequences of Chlorella sorokiniana UTEX 1602 and Micractinium conductrix SAG 241.80: implications to maltose excretion by a green alga.</title>
        <authorList>
            <person name="Arriola M.B."/>
            <person name="Velmurugan N."/>
            <person name="Zhang Y."/>
            <person name="Plunkett M.H."/>
            <person name="Hondzo H."/>
            <person name="Barney B.M."/>
        </authorList>
    </citation>
    <scope>NUCLEOTIDE SEQUENCE [LARGE SCALE GENOMIC DNA]</scope>
    <source>
        <strain evidence="3 4">SAG 241.80</strain>
    </source>
</reference>
<sequence length="384" mass="42605">MATVPTLSESRLERRFDRHFASKQLAGDRFGTCVGACLYLSLVPSLAALRRADLCAGAVGCACITLWPHLLSSKARRFYIATRDYLIALHFAFHYIVGAQFARYVRINRKFEEPSSPAVFLAGFVLSSTVLWQWMDALMYRMRFHRFLLAKPFLLLSVLPLELRLCQQTCADMPGQSHYFRMAADCLRLLLAPFQMLPLPLTHHAAADGPVKSCFKVQVFLLVVLAWLLPAVLCHRLEQQMLQQFRSQCGALILPDAEAAADEALAARLSAALAAETAARSSSGAAGASPATAPPAGSSGAGAAGGEAAPGQTSGELLRQAEWRQQELQRRWREQQEQQHQRQHLRRLPGGLGDFGESWWPRWGRAFVVSALVWHLLDTVLVVW</sequence>
<feature type="transmembrane region" description="Helical" evidence="2">
    <location>
        <begin position="117"/>
        <end position="135"/>
    </location>
</feature>
<feature type="transmembrane region" description="Helical" evidence="2">
    <location>
        <begin position="54"/>
        <end position="73"/>
    </location>
</feature>
<comment type="caution">
    <text evidence="3">The sequence shown here is derived from an EMBL/GenBank/DDBJ whole genome shotgun (WGS) entry which is preliminary data.</text>
</comment>
<proteinExistence type="predicted"/>
<protein>
    <submittedName>
        <fullName evidence="3">Uncharacterized protein</fullName>
    </submittedName>
</protein>